<keyword evidence="1" id="KW-0472">Membrane</keyword>
<dbReference type="Proteomes" id="UP000092993">
    <property type="component" value="Unassembled WGS sequence"/>
</dbReference>
<keyword evidence="3" id="KW-1185">Reference proteome</keyword>
<sequence length="66" mass="7393">MIATITFAAKNIETTVPVEITQREHNSPAGCLRRKAPDRDINYLLVNDSSVFLTLVQLAVGWYVCQ</sequence>
<gene>
    <name evidence="2" type="ORF">A0H81_02767</name>
</gene>
<evidence type="ECO:0000256" key="1">
    <source>
        <dbReference type="SAM" id="Phobius"/>
    </source>
</evidence>
<evidence type="ECO:0000313" key="3">
    <source>
        <dbReference type="Proteomes" id="UP000092993"/>
    </source>
</evidence>
<name>A0A1C7MKL6_GRIFR</name>
<proteinExistence type="predicted"/>
<reference evidence="2 3" key="1">
    <citation type="submission" date="2016-03" db="EMBL/GenBank/DDBJ databases">
        <title>Whole genome sequencing of Grifola frondosa 9006-11.</title>
        <authorList>
            <person name="Min B."/>
            <person name="Park H."/>
            <person name="Kim J.-G."/>
            <person name="Cho H."/>
            <person name="Oh Y.-L."/>
            <person name="Kong W.-S."/>
            <person name="Choi I.-G."/>
        </authorList>
    </citation>
    <scope>NUCLEOTIDE SEQUENCE [LARGE SCALE GENOMIC DNA]</scope>
    <source>
        <strain evidence="2 3">9006-11</strain>
    </source>
</reference>
<organism evidence="2 3">
    <name type="scientific">Grifola frondosa</name>
    <name type="common">Maitake</name>
    <name type="synonym">Polyporus frondosus</name>
    <dbReference type="NCBI Taxonomy" id="5627"/>
    <lineage>
        <taxon>Eukaryota</taxon>
        <taxon>Fungi</taxon>
        <taxon>Dikarya</taxon>
        <taxon>Basidiomycota</taxon>
        <taxon>Agaricomycotina</taxon>
        <taxon>Agaricomycetes</taxon>
        <taxon>Polyporales</taxon>
        <taxon>Grifolaceae</taxon>
        <taxon>Grifola</taxon>
    </lineage>
</organism>
<comment type="caution">
    <text evidence="2">The sequence shown here is derived from an EMBL/GenBank/DDBJ whole genome shotgun (WGS) entry which is preliminary data.</text>
</comment>
<evidence type="ECO:0000313" key="2">
    <source>
        <dbReference type="EMBL" id="OBZ77421.1"/>
    </source>
</evidence>
<dbReference type="AlphaFoldDB" id="A0A1C7MKL6"/>
<protein>
    <submittedName>
        <fullName evidence="2">Uncharacterized protein</fullName>
    </submittedName>
</protein>
<dbReference type="EMBL" id="LUGG01000002">
    <property type="protein sequence ID" value="OBZ77421.1"/>
    <property type="molecule type" value="Genomic_DNA"/>
</dbReference>
<feature type="transmembrane region" description="Helical" evidence="1">
    <location>
        <begin position="43"/>
        <end position="64"/>
    </location>
</feature>
<keyword evidence="1" id="KW-0812">Transmembrane</keyword>
<keyword evidence="1" id="KW-1133">Transmembrane helix</keyword>
<accession>A0A1C7MKL6</accession>